<dbReference type="InterPro" id="IPR027193">
    <property type="entry name" value="Noc4"/>
</dbReference>
<reference evidence="4" key="1">
    <citation type="submission" date="2023-07" db="EMBL/GenBank/DDBJ databases">
        <title>A draft genome of Kazachstania heterogenica Y-27499.</title>
        <authorList>
            <person name="Donic C."/>
            <person name="Kralova J.S."/>
            <person name="Fidel L."/>
            <person name="Ben-Dor S."/>
            <person name="Jung S."/>
        </authorList>
    </citation>
    <scope>NUCLEOTIDE SEQUENCE [LARGE SCALE GENOMIC DNA]</scope>
    <source>
        <strain evidence="4">Y27499</strain>
    </source>
</reference>
<dbReference type="Pfam" id="PF03914">
    <property type="entry name" value="CBF"/>
    <property type="match status" value="1"/>
</dbReference>
<dbReference type="GO" id="GO:0032040">
    <property type="term" value="C:small-subunit processome"/>
    <property type="evidence" value="ECO:0007669"/>
    <property type="project" value="TreeGrafter"/>
</dbReference>
<comment type="similarity">
    <text evidence="1">Belongs to the CBF/MAK21 family.</text>
</comment>
<sequence length="583" mass="68185">MVLSIEEIKSFTKQIISTKEKTYYNNIVKLVNELIIPSTNDQVPQLVDDLENEKRLRFLTVSLFQIFKKLFQRNELVLLKKNLSTQNQNEPLIKFINWCRNMYNVFKLKLLAIISDLRIETSWALDALDLYLQLIELESEHFAKGPFFPNKTLQNLIISLWKSDVDDHELDPITGQSQNFILLEFINKYYKPYADIQYYTQSELNKLFDTFTETADGSNNTDGNNSMSEPQLSRKNNIAKWLTLMNHDQHCCGGLNTDNENKFEFEVFVSEPPNCVNNVSQFKSLVEKNWLFQLNQELSFNQYKSILLILHRRVIPLLHTPTKLMDFLTDSYNLSQVSPNDKSVGVIPILALNGLFQLMQHSNLEYPNFYSKLYQLLTPDLMHVKYRPRFFRLMELFLSSTHLSVHLVASFIKKLARLSLNAPPAAVVTIIPFIYNLLKKHPNCMIMIHNPKYISSPFLTDEERLELKQNIDSYKDPFDINSTDPENTNAFESSLWELATLMDHYHPNVATLAKIFKQPFRKLHYNMEDFLDWSYDSLVNAELSRNLKILPTLEFETFDQILNEHEFGTTTDSTTTYLKNIAW</sequence>
<gene>
    <name evidence="3" type="ORF">RI543_000655</name>
</gene>
<dbReference type="Proteomes" id="UP001306508">
    <property type="component" value="Unassembled WGS sequence"/>
</dbReference>
<dbReference type="GO" id="GO:0030692">
    <property type="term" value="C:Noc4p-Nop14p complex"/>
    <property type="evidence" value="ECO:0007669"/>
    <property type="project" value="TreeGrafter"/>
</dbReference>
<name>A0AAN7W5U1_9SACH</name>
<dbReference type="PANTHER" id="PTHR12455:SF0">
    <property type="entry name" value="NUCLEOLAR COMPLEX PROTEIN 4 HOMOLOG"/>
    <property type="match status" value="1"/>
</dbReference>
<evidence type="ECO:0000313" key="3">
    <source>
        <dbReference type="EMBL" id="KAK5781881.1"/>
    </source>
</evidence>
<evidence type="ECO:0000313" key="4">
    <source>
        <dbReference type="Proteomes" id="UP001306508"/>
    </source>
</evidence>
<keyword evidence="4" id="KW-1185">Reference proteome</keyword>
<dbReference type="AlphaFoldDB" id="A0AAN7W5U1"/>
<proteinExistence type="inferred from homology"/>
<comment type="caution">
    <text evidence="3">The sequence shown here is derived from an EMBL/GenBank/DDBJ whole genome shotgun (WGS) entry which is preliminary data.</text>
</comment>
<organism evidence="3 4">
    <name type="scientific">Arxiozyma heterogenica</name>
    <dbReference type="NCBI Taxonomy" id="278026"/>
    <lineage>
        <taxon>Eukaryota</taxon>
        <taxon>Fungi</taxon>
        <taxon>Dikarya</taxon>
        <taxon>Ascomycota</taxon>
        <taxon>Saccharomycotina</taxon>
        <taxon>Saccharomycetes</taxon>
        <taxon>Saccharomycetales</taxon>
        <taxon>Saccharomycetaceae</taxon>
        <taxon>Arxiozyma</taxon>
    </lineage>
</organism>
<protein>
    <recommendedName>
        <fullName evidence="2">CCAAT-binding factor domain-containing protein</fullName>
    </recommendedName>
</protein>
<dbReference type="GO" id="GO:0042254">
    <property type="term" value="P:ribosome biogenesis"/>
    <property type="evidence" value="ECO:0007669"/>
    <property type="project" value="InterPro"/>
</dbReference>
<evidence type="ECO:0000256" key="1">
    <source>
        <dbReference type="ARBA" id="ARBA00007797"/>
    </source>
</evidence>
<dbReference type="InterPro" id="IPR005612">
    <property type="entry name" value="CCAAT-binding_factor"/>
</dbReference>
<dbReference type="EMBL" id="JAWIZZ010000024">
    <property type="protein sequence ID" value="KAK5781881.1"/>
    <property type="molecule type" value="Genomic_DNA"/>
</dbReference>
<evidence type="ECO:0000259" key="2">
    <source>
        <dbReference type="Pfam" id="PF03914"/>
    </source>
</evidence>
<feature type="domain" description="CCAAT-binding factor" evidence="2">
    <location>
        <begin position="349"/>
        <end position="513"/>
    </location>
</feature>
<accession>A0AAN7W5U1</accession>
<dbReference type="PANTHER" id="PTHR12455">
    <property type="entry name" value="NUCLEOLAR COMPLEX PROTEIN 4"/>
    <property type="match status" value="1"/>
</dbReference>